<dbReference type="GO" id="GO:0003677">
    <property type="term" value="F:DNA binding"/>
    <property type="evidence" value="ECO:0007669"/>
    <property type="project" value="InterPro"/>
</dbReference>
<organism evidence="2">
    <name type="scientific">marine sediment metagenome</name>
    <dbReference type="NCBI Taxonomy" id="412755"/>
    <lineage>
        <taxon>unclassified sequences</taxon>
        <taxon>metagenomes</taxon>
        <taxon>ecological metagenomes</taxon>
    </lineage>
</organism>
<dbReference type="InterPro" id="IPR003615">
    <property type="entry name" value="HNH_nuc"/>
</dbReference>
<gene>
    <name evidence="2" type="ORF">LCGC14_0520230</name>
</gene>
<dbReference type="Gene3D" id="3.30.730.10">
    <property type="entry name" value="AP2/ERF domain"/>
    <property type="match status" value="1"/>
</dbReference>
<dbReference type="InterPro" id="IPR016177">
    <property type="entry name" value="DNA-bd_dom_sf"/>
</dbReference>
<dbReference type="GO" id="GO:0003700">
    <property type="term" value="F:DNA-binding transcription factor activity"/>
    <property type="evidence" value="ECO:0007669"/>
    <property type="project" value="InterPro"/>
</dbReference>
<protein>
    <recommendedName>
        <fullName evidence="1">HNH nuclease domain-containing protein</fullName>
    </recommendedName>
</protein>
<dbReference type="SUPFAM" id="SSF54060">
    <property type="entry name" value="His-Me finger endonucleases"/>
    <property type="match status" value="1"/>
</dbReference>
<evidence type="ECO:0000313" key="2">
    <source>
        <dbReference type="EMBL" id="KKN61570.1"/>
    </source>
</evidence>
<comment type="caution">
    <text evidence="2">The sequence shown here is derived from an EMBL/GenBank/DDBJ whole genome shotgun (WGS) entry which is preliminary data.</text>
</comment>
<dbReference type="EMBL" id="LAZR01000653">
    <property type="protein sequence ID" value="KKN61570.1"/>
    <property type="molecule type" value="Genomic_DNA"/>
</dbReference>
<proteinExistence type="predicted"/>
<dbReference type="InterPro" id="IPR036955">
    <property type="entry name" value="AP2/ERF_dom_sf"/>
</dbReference>
<feature type="domain" description="HNH nuclease" evidence="1">
    <location>
        <begin position="61"/>
        <end position="93"/>
    </location>
</feature>
<sequence>MKEIPLSKGYVALVDDEDYEELMRYKWHVGSYGPRPHAMRKVRPAEGETVTRIAMHRQITGAPKGMDVDHINHQTLDNQRANLRVCTRSQNMMNMRKRPGCSSRFKGVCWNKANDNWIAYIMVNYCQKTIGYFDDEVDAACAYNAEARVKFREFALLNDV</sequence>
<dbReference type="InterPro" id="IPR044925">
    <property type="entry name" value="His-Me_finger_sf"/>
</dbReference>
<accession>A0A0F9RYN6</accession>
<dbReference type="AlphaFoldDB" id="A0A0F9RYN6"/>
<reference evidence="2" key="1">
    <citation type="journal article" date="2015" name="Nature">
        <title>Complex archaea that bridge the gap between prokaryotes and eukaryotes.</title>
        <authorList>
            <person name="Spang A."/>
            <person name="Saw J.H."/>
            <person name="Jorgensen S.L."/>
            <person name="Zaremba-Niedzwiedzka K."/>
            <person name="Martijn J."/>
            <person name="Lind A.E."/>
            <person name="van Eijk R."/>
            <person name="Schleper C."/>
            <person name="Guy L."/>
            <person name="Ettema T.J."/>
        </authorList>
    </citation>
    <scope>NUCLEOTIDE SEQUENCE</scope>
</reference>
<dbReference type="SUPFAM" id="SSF54171">
    <property type="entry name" value="DNA-binding domain"/>
    <property type="match status" value="1"/>
</dbReference>
<name>A0A0F9RYN6_9ZZZZ</name>
<evidence type="ECO:0000259" key="1">
    <source>
        <dbReference type="Pfam" id="PF13392"/>
    </source>
</evidence>
<dbReference type="Gene3D" id="3.90.75.20">
    <property type="match status" value="1"/>
</dbReference>
<dbReference type="Pfam" id="PF13392">
    <property type="entry name" value="HNH_3"/>
    <property type="match status" value="1"/>
</dbReference>